<keyword evidence="5" id="KW-1185">Reference proteome</keyword>
<keyword evidence="1 4" id="KW-0808">Transferase</keyword>
<dbReference type="Proteomes" id="UP000242818">
    <property type="component" value="Unassembled WGS sequence"/>
</dbReference>
<gene>
    <name evidence="4" type="ORF">GA0116948_11355</name>
</gene>
<sequence>MAISMLSTDSQHADFQQLTSLMDKELSRRYPTLQGKYNTHNQIPAGTPVWIAYDDTMAVACGCFVPMDLGVAEIKRLFVIPGYRGLGIVAQLLDVIELKVLNAGFNSVVLETGVKQIEGIKMLHERGYQTIENYGPYAGCENSVCLGKELQVETMKAYK</sequence>
<dbReference type="AlphaFoldDB" id="A0A1C4FBU3"/>
<dbReference type="RefSeq" id="WP_089714115.1">
    <property type="nucleotide sequence ID" value="NZ_FMAR01000013.1"/>
</dbReference>
<dbReference type="SUPFAM" id="SSF55729">
    <property type="entry name" value="Acyl-CoA N-acyltransferases (Nat)"/>
    <property type="match status" value="1"/>
</dbReference>
<dbReference type="PANTHER" id="PTHR43877:SF2">
    <property type="entry name" value="AMINOALKYLPHOSPHONATE N-ACETYLTRANSFERASE-RELATED"/>
    <property type="match status" value="1"/>
</dbReference>
<evidence type="ECO:0000256" key="2">
    <source>
        <dbReference type="ARBA" id="ARBA00023315"/>
    </source>
</evidence>
<evidence type="ECO:0000256" key="1">
    <source>
        <dbReference type="ARBA" id="ARBA00022679"/>
    </source>
</evidence>
<dbReference type="Gene3D" id="3.40.630.30">
    <property type="match status" value="1"/>
</dbReference>
<keyword evidence="2" id="KW-0012">Acyltransferase</keyword>
<organism evidence="4 5">
    <name type="scientific">Chitinophaga costaii</name>
    <dbReference type="NCBI Taxonomy" id="1335309"/>
    <lineage>
        <taxon>Bacteria</taxon>
        <taxon>Pseudomonadati</taxon>
        <taxon>Bacteroidota</taxon>
        <taxon>Chitinophagia</taxon>
        <taxon>Chitinophagales</taxon>
        <taxon>Chitinophagaceae</taxon>
        <taxon>Chitinophaga</taxon>
    </lineage>
</organism>
<reference evidence="4 5" key="1">
    <citation type="submission" date="2016-08" db="EMBL/GenBank/DDBJ databases">
        <authorList>
            <person name="Seilhamer J.J."/>
        </authorList>
    </citation>
    <scope>NUCLEOTIDE SEQUENCE [LARGE SCALE GENOMIC DNA]</scope>
    <source>
        <strain evidence="4 5">A37T2</strain>
    </source>
</reference>
<accession>A0A1C4FBU3</accession>
<name>A0A1C4FBU3_9BACT</name>
<dbReference type="InterPro" id="IPR016181">
    <property type="entry name" value="Acyl_CoA_acyltransferase"/>
</dbReference>
<dbReference type="EMBL" id="FMAR01000013">
    <property type="protein sequence ID" value="SCC53517.1"/>
    <property type="molecule type" value="Genomic_DNA"/>
</dbReference>
<proteinExistence type="predicted"/>
<dbReference type="Pfam" id="PF00583">
    <property type="entry name" value="Acetyltransf_1"/>
    <property type="match status" value="1"/>
</dbReference>
<evidence type="ECO:0000313" key="4">
    <source>
        <dbReference type="EMBL" id="SCC53517.1"/>
    </source>
</evidence>
<dbReference type="CDD" id="cd04301">
    <property type="entry name" value="NAT_SF"/>
    <property type="match status" value="1"/>
</dbReference>
<dbReference type="PANTHER" id="PTHR43877">
    <property type="entry name" value="AMINOALKYLPHOSPHONATE N-ACETYLTRANSFERASE-RELATED-RELATED"/>
    <property type="match status" value="1"/>
</dbReference>
<evidence type="ECO:0000313" key="5">
    <source>
        <dbReference type="Proteomes" id="UP000242818"/>
    </source>
</evidence>
<dbReference type="InterPro" id="IPR000182">
    <property type="entry name" value="GNAT_dom"/>
</dbReference>
<dbReference type="PROSITE" id="PS51186">
    <property type="entry name" value="GNAT"/>
    <property type="match status" value="1"/>
</dbReference>
<protein>
    <submittedName>
        <fullName evidence="4">Acetyltransferase (GNAT) family protein</fullName>
    </submittedName>
</protein>
<dbReference type="OrthoDB" id="9803233at2"/>
<dbReference type="GO" id="GO:0016747">
    <property type="term" value="F:acyltransferase activity, transferring groups other than amino-acyl groups"/>
    <property type="evidence" value="ECO:0007669"/>
    <property type="project" value="InterPro"/>
</dbReference>
<dbReference type="InterPro" id="IPR050832">
    <property type="entry name" value="Bact_Acetyltransf"/>
</dbReference>
<dbReference type="STRING" id="1335309.GA0116948_11355"/>
<evidence type="ECO:0000259" key="3">
    <source>
        <dbReference type="PROSITE" id="PS51186"/>
    </source>
</evidence>
<feature type="domain" description="N-acetyltransferase" evidence="3">
    <location>
        <begin position="1"/>
        <end position="151"/>
    </location>
</feature>